<protein>
    <recommendedName>
        <fullName evidence="1">Tc1-like transposase DDE domain-containing protein</fullName>
    </recommendedName>
</protein>
<organism evidence="2 3">
    <name type="scientific">Ktedonospora formicarum</name>
    <dbReference type="NCBI Taxonomy" id="2778364"/>
    <lineage>
        <taxon>Bacteria</taxon>
        <taxon>Bacillati</taxon>
        <taxon>Chloroflexota</taxon>
        <taxon>Ktedonobacteria</taxon>
        <taxon>Ktedonobacterales</taxon>
        <taxon>Ktedonobacteraceae</taxon>
        <taxon>Ktedonospora</taxon>
    </lineage>
</organism>
<keyword evidence="3" id="KW-1185">Reference proteome</keyword>
<dbReference type="InterPro" id="IPR036397">
    <property type="entry name" value="RNaseH_sf"/>
</dbReference>
<evidence type="ECO:0000259" key="1">
    <source>
        <dbReference type="Pfam" id="PF13358"/>
    </source>
</evidence>
<comment type="caution">
    <text evidence="2">The sequence shown here is derived from an EMBL/GenBank/DDBJ whole genome shotgun (WGS) entry which is preliminary data.</text>
</comment>
<dbReference type="Gene3D" id="3.30.420.10">
    <property type="entry name" value="Ribonuclease H-like superfamily/Ribonuclease H"/>
    <property type="match status" value="1"/>
</dbReference>
<dbReference type="EMBL" id="BNJF01000002">
    <property type="protein sequence ID" value="GHO45863.1"/>
    <property type="molecule type" value="Genomic_DNA"/>
</dbReference>
<evidence type="ECO:0000313" key="2">
    <source>
        <dbReference type="EMBL" id="GHO45863.1"/>
    </source>
</evidence>
<gene>
    <name evidence="2" type="ORF">KSX_40260</name>
</gene>
<sequence>MRLPSDVAQSDQDPQKRRQEIAQLLETLVEKHPTGAIYVTWDNANAHEDEDIDAIVQATQGRLVLLYLPTYSPWFNPINEWFLVNRKNHAPLLPICAFISVPMQTRAPLFPSDYPLTTSPRYRLSCRLTFREQ</sequence>
<accession>A0A8J3I361</accession>
<proteinExistence type="predicted"/>
<dbReference type="AlphaFoldDB" id="A0A8J3I361"/>
<feature type="domain" description="Tc1-like transposase DDE" evidence="1">
    <location>
        <begin position="15"/>
        <end position="88"/>
    </location>
</feature>
<reference evidence="2" key="1">
    <citation type="submission" date="2020-10" db="EMBL/GenBank/DDBJ databases">
        <title>Taxonomic study of unclassified bacteria belonging to the class Ktedonobacteria.</title>
        <authorList>
            <person name="Yabe S."/>
            <person name="Wang C.M."/>
            <person name="Zheng Y."/>
            <person name="Sakai Y."/>
            <person name="Cavaletti L."/>
            <person name="Monciardini P."/>
            <person name="Donadio S."/>
        </authorList>
    </citation>
    <scope>NUCLEOTIDE SEQUENCE</scope>
    <source>
        <strain evidence="2">SOSP1-1</strain>
    </source>
</reference>
<name>A0A8J3I361_9CHLR</name>
<dbReference type="Proteomes" id="UP000612362">
    <property type="component" value="Unassembled WGS sequence"/>
</dbReference>
<dbReference type="InterPro" id="IPR038717">
    <property type="entry name" value="Tc1-like_DDE_dom"/>
</dbReference>
<dbReference type="GO" id="GO:0003676">
    <property type="term" value="F:nucleic acid binding"/>
    <property type="evidence" value="ECO:0007669"/>
    <property type="project" value="InterPro"/>
</dbReference>
<dbReference type="Pfam" id="PF13358">
    <property type="entry name" value="DDE_3"/>
    <property type="match status" value="1"/>
</dbReference>
<evidence type="ECO:0000313" key="3">
    <source>
        <dbReference type="Proteomes" id="UP000612362"/>
    </source>
</evidence>